<name>A0A7I9VFV9_9BACT</name>
<evidence type="ECO:0000313" key="2">
    <source>
        <dbReference type="Proteomes" id="UP000503640"/>
    </source>
</evidence>
<proteinExistence type="predicted"/>
<dbReference type="EMBL" id="BJTG01000001">
    <property type="protein sequence ID" value="GEJ55284.1"/>
    <property type="molecule type" value="Genomic_DNA"/>
</dbReference>
<dbReference type="AlphaFoldDB" id="A0A7I9VFV9"/>
<dbReference type="Proteomes" id="UP000503640">
    <property type="component" value="Unassembled WGS sequence"/>
</dbReference>
<protein>
    <submittedName>
        <fullName evidence="1">Uncharacterized protein</fullName>
    </submittedName>
</protein>
<keyword evidence="2" id="KW-1185">Reference proteome</keyword>
<comment type="caution">
    <text evidence="1">The sequence shown here is derived from an EMBL/GenBank/DDBJ whole genome shotgun (WGS) entry which is preliminary data.</text>
</comment>
<reference evidence="2" key="1">
    <citation type="journal article" date="2020" name="Appl. Environ. Microbiol.">
        <title>Diazotrophic Anaeromyxobacter Isolates from Soils.</title>
        <authorList>
            <person name="Masuda Y."/>
            <person name="Yamanaka H."/>
            <person name="Xu Z.X."/>
            <person name="Shiratori Y."/>
            <person name="Aono T."/>
            <person name="Amachi S."/>
            <person name="Senoo K."/>
            <person name="Itoh H."/>
        </authorList>
    </citation>
    <scope>NUCLEOTIDE SEQUENCE [LARGE SCALE GENOMIC DNA]</scope>
    <source>
        <strain evidence="2">R267</strain>
    </source>
</reference>
<accession>A0A7I9VFV9</accession>
<evidence type="ECO:0000313" key="1">
    <source>
        <dbReference type="EMBL" id="GEJ55284.1"/>
    </source>
</evidence>
<organism evidence="1 2">
    <name type="scientific">Anaeromyxobacter diazotrophicus</name>
    <dbReference type="NCBI Taxonomy" id="2590199"/>
    <lineage>
        <taxon>Bacteria</taxon>
        <taxon>Pseudomonadati</taxon>
        <taxon>Myxococcota</taxon>
        <taxon>Myxococcia</taxon>
        <taxon>Myxococcales</taxon>
        <taxon>Cystobacterineae</taxon>
        <taxon>Anaeromyxobacteraceae</taxon>
        <taxon>Anaeromyxobacter</taxon>
    </lineage>
</organism>
<sequence length="53" mass="5738">MRRKHFALANGSLHEVVGAVDLARAIGALAPEPARRAQALAVRVKHMLRALAR</sequence>
<gene>
    <name evidence="1" type="ORF">AMYX_00250</name>
</gene>